<comment type="caution">
    <text evidence="2">The sequence shown here is derived from an EMBL/GenBank/DDBJ whole genome shotgun (WGS) entry which is preliminary data.</text>
</comment>
<evidence type="ECO:0000313" key="3">
    <source>
        <dbReference type="Proteomes" id="UP000541154"/>
    </source>
</evidence>
<dbReference type="EMBL" id="SPNV01000331">
    <property type="protein sequence ID" value="KAF5856280.1"/>
    <property type="molecule type" value="Genomic_DNA"/>
</dbReference>
<feature type="compositionally biased region" description="Polar residues" evidence="1">
    <location>
        <begin position="20"/>
        <end position="31"/>
    </location>
</feature>
<sequence>MSTGSRFDSDNESTDDFEAQNGSEIIDSSSPIHCHGRRNIRLRKWYQHDMRIKGGFNLCECCEQKGRRCFDLKLSAVQHGQEKAGWRDIPTQF</sequence>
<name>A0A8H5ZXV0_PETAA</name>
<evidence type="ECO:0000313" key="2">
    <source>
        <dbReference type="EMBL" id="KAF5856280.1"/>
    </source>
</evidence>
<protein>
    <submittedName>
        <fullName evidence="2">Uncharacterized protein</fullName>
    </submittedName>
</protein>
<gene>
    <name evidence="2" type="ORF">ETB97_007636</name>
</gene>
<dbReference type="Proteomes" id="UP000541154">
    <property type="component" value="Unassembled WGS sequence"/>
</dbReference>
<dbReference type="AlphaFoldDB" id="A0A8H5ZXV0"/>
<evidence type="ECO:0000256" key="1">
    <source>
        <dbReference type="SAM" id="MobiDB-lite"/>
    </source>
</evidence>
<feature type="region of interest" description="Disordered" evidence="1">
    <location>
        <begin position="1"/>
        <end position="31"/>
    </location>
</feature>
<keyword evidence="3" id="KW-1185">Reference proteome</keyword>
<reference evidence="2 3" key="1">
    <citation type="submission" date="2019-04" db="EMBL/GenBank/DDBJ databases">
        <title>Aspergillus burnettii sp. nov., novel species from soil in southeast Queensland.</title>
        <authorList>
            <person name="Gilchrist C.L.M."/>
            <person name="Pitt J.I."/>
            <person name="Lange L."/>
            <person name="Lacey H.J."/>
            <person name="Vuong D."/>
            <person name="Midgley D.J."/>
            <person name="Greenfield P."/>
            <person name="Bradbury M."/>
            <person name="Lacey E."/>
            <person name="Busk P.K."/>
            <person name="Pilgaard B."/>
            <person name="Chooi Y.H."/>
            <person name="Piggott A.M."/>
        </authorList>
    </citation>
    <scope>NUCLEOTIDE SEQUENCE [LARGE SCALE GENOMIC DNA]</scope>
    <source>
        <strain evidence="2 3">FRR 5400</strain>
    </source>
</reference>
<accession>A0A8H5ZXV0</accession>
<organism evidence="2 3">
    <name type="scientific">Petromyces alliaceus</name>
    <name type="common">Aspergillus alliaceus</name>
    <dbReference type="NCBI Taxonomy" id="209559"/>
    <lineage>
        <taxon>Eukaryota</taxon>
        <taxon>Fungi</taxon>
        <taxon>Dikarya</taxon>
        <taxon>Ascomycota</taxon>
        <taxon>Pezizomycotina</taxon>
        <taxon>Eurotiomycetes</taxon>
        <taxon>Eurotiomycetidae</taxon>
        <taxon>Eurotiales</taxon>
        <taxon>Aspergillaceae</taxon>
        <taxon>Aspergillus</taxon>
        <taxon>Aspergillus subgen. Circumdati</taxon>
    </lineage>
</organism>
<proteinExistence type="predicted"/>